<sequence length="69" mass="7531">MSTQTQLGPVYKRRRVCVSRTKSTADRLCTPTLLAPCATPDARSTSPPFFPCLDPSNDKQTVVLDYGGL</sequence>
<evidence type="ECO:0000313" key="1">
    <source>
        <dbReference type="EMBL" id="BCU03245.1"/>
    </source>
</evidence>
<organism evidence="1 2">
    <name type="scientific">Pandoravirus japonicus</name>
    <dbReference type="NCBI Taxonomy" id="2823154"/>
    <lineage>
        <taxon>Viruses</taxon>
        <taxon>Pandoravirus</taxon>
    </lineage>
</organism>
<dbReference type="Proteomes" id="UP001253637">
    <property type="component" value="Segment"/>
</dbReference>
<accession>A0A811BRY7</accession>
<reference evidence="1" key="1">
    <citation type="submission" date="2021-04" db="EMBL/GenBank/DDBJ databases">
        <title>Draft Genome Sequence of Pandoravirus japonicus, Isolated from the Sabaishi River of Niigata, Japan.</title>
        <authorList>
            <person name="Hosokawa N."/>
            <person name="Takahashi H."/>
            <person name="Aoki K."/>
            <person name="Takemura M."/>
        </authorList>
    </citation>
    <scope>NUCLEOTIDE SEQUENCE</scope>
</reference>
<name>A0A811BRY7_9VIRU</name>
<dbReference type="EMBL" id="LC625835">
    <property type="protein sequence ID" value="BCU03245.1"/>
    <property type="molecule type" value="Genomic_DNA"/>
</dbReference>
<proteinExistence type="predicted"/>
<evidence type="ECO:0000313" key="2">
    <source>
        <dbReference type="Proteomes" id="UP001253637"/>
    </source>
</evidence>
<protein>
    <submittedName>
        <fullName evidence="1">Uncharacterized protein</fullName>
    </submittedName>
</protein>